<sequence length="64" mass="7205">MFELRGAAYDSGRKDGYARVEQLLSTTRRIITSSFTKLIAQLTILPSVRSTNFLSLELLKPSRS</sequence>
<name>A0A9K3NJL5_HELAN</name>
<reference evidence="1" key="2">
    <citation type="submission" date="2020-06" db="EMBL/GenBank/DDBJ databases">
        <title>Helianthus annuus Genome sequencing and assembly Release 2.</title>
        <authorList>
            <person name="Gouzy J."/>
            <person name="Langlade N."/>
            <person name="Munos S."/>
        </authorList>
    </citation>
    <scope>NUCLEOTIDE SEQUENCE</scope>
    <source>
        <tissue evidence="1">Leaves</tissue>
    </source>
</reference>
<gene>
    <name evidence="1" type="ORF">HanXRQr2_Chr06g0261871</name>
</gene>
<dbReference type="AlphaFoldDB" id="A0A9K3NJL5"/>
<dbReference type="Proteomes" id="UP000215914">
    <property type="component" value="Unassembled WGS sequence"/>
</dbReference>
<evidence type="ECO:0000313" key="1">
    <source>
        <dbReference type="EMBL" id="KAF5802639.1"/>
    </source>
</evidence>
<reference evidence="1" key="1">
    <citation type="journal article" date="2017" name="Nature">
        <title>The sunflower genome provides insights into oil metabolism, flowering and Asterid evolution.</title>
        <authorList>
            <person name="Badouin H."/>
            <person name="Gouzy J."/>
            <person name="Grassa C.J."/>
            <person name="Murat F."/>
            <person name="Staton S.E."/>
            <person name="Cottret L."/>
            <person name="Lelandais-Briere C."/>
            <person name="Owens G.L."/>
            <person name="Carrere S."/>
            <person name="Mayjonade B."/>
            <person name="Legrand L."/>
            <person name="Gill N."/>
            <person name="Kane N.C."/>
            <person name="Bowers J.E."/>
            <person name="Hubner S."/>
            <person name="Bellec A."/>
            <person name="Berard A."/>
            <person name="Berges H."/>
            <person name="Blanchet N."/>
            <person name="Boniface M.C."/>
            <person name="Brunel D."/>
            <person name="Catrice O."/>
            <person name="Chaidir N."/>
            <person name="Claudel C."/>
            <person name="Donnadieu C."/>
            <person name="Faraut T."/>
            <person name="Fievet G."/>
            <person name="Helmstetter N."/>
            <person name="King M."/>
            <person name="Knapp S.J."/>
            <person name="Lai Z."/>
            <person name="Le Paslier M.C."/>
            <person name="Lippi Y."/>
            <person name="Lorenzon L."/>
            <person name="Mandel J.R."/>
            <person name="Marage G."/>
            <person name="Marchand G."/>
            <person name="Marquand E."/>
            <person name="Bret-Mestries E."/>
            <person name="Morien E."/>
            <person name="Nambeesan S."/>
            <person name="Nguyen T."/>
            <person name="Pegot-Espagnet P."/>
            <person name="Pouilly N."/>
            <person name="Raftis F."/>
            <person name="Sallet E."/>
            <person name="Schiex T."/>
            <person name="Thomas J."/>
            <person name="Vandecasteele C."/>
            <person name="Vares D."/>
            <person name="Vear F."/>
            <person name="Vautrin S."/>
            <person name="Crespi M."/>
            <person name="Mangin B."/>
            <person name="Burke J.M."/>
            <person name="Salse J."/>
            <person name="Munos S."/>
            <person name="Vincourt P."/>
            <person name="Rieseberg L.H."/>
            <person name="Langlade N.B."/>
        </authorList>
    </citation>
    <scope>NUCLEOTIDE SEQUENCE</scope>
    <source>
        <tissue evidence="1">Leaves</tissue>
    </source>
</reference>
<accession>A0A9K3NJL5</accession>
<organism evidence="1 2">
    <name type="scientific">Helianthus annuus</name>
    <name type="common">Common sunflower</name>
    <dbReference type="NCBI Taxonomy" id="4232"/>
    <lineage>
        <taxon>Eukaryota</taxon>
        <taxon>Viridiplantae</taxon>
        <taxon>Streptophyta</taxon>
        <taxon>Embryophyta</taxon>
        <taxon>Tracheophyta</taxon>
        <taxon>Spermatophyta</taxon>
        <taxon>Magnoliopsida</taxon>
        <taxon>eudicotyledons</taxon>
        <taxon>Gunneridae</taxon>
        <taxon>Pentapetalae</taxon>
        <taxon>asterids</taxon>
        <taxon>campanulids</taxon>
        <taxon>Asterales</taxon>
        <taxon>Asteraceae</taxon>
        <taxon>Asteroideae</taxon>
        <taxon>Heliantheae alliance</taxon>
        <taxon>Heliantheae</taxon>
        <taxon>Helianthus</taxon>
    </lineage>
</organism>
<comment type="caution">
    <text evidence="1">The sequence shown here is derived from an EMBL/GenBank/DDBJ whole genome shotgun (WGS) entry which is preliminary data.</text>
</comment>
<dbReference type="Gramene" id="mRNA:HanXRQr2_Chr06g0261871">
    <property type="protein sequence ID" value="CDS:HanXRQr2_Chr06g0261871.1"/>
    <property type="gene ID" value="HanXRQr2_Chr06g0261871"/>
</dbReference>
<proteinExistence type="predicted"/>
<keyword evidence="2" id="KW-1185">Reference proteome</keyword>
<dbReference type="EMBL" id="MNCJ02000321">
    <property type="protein sequence ID" value="KAF5802639.1"/>
    <property type="molecule type" value="Genomic_DNA"/>
</dbReference>
<evidence type="ECO:0000313" key="2">
    <source>
        <dbReference type="Proteomes" id="UP000215914"/>
    </source>
</evidence>
<protein>
    <submittedName>
        <fullName evidence="1">Uncharacterized protein</fullName>
    </submittedName>
</protein>